<sequence length="77" mass="9443">MIKDIIFLLKNGYIVKKIPILMNYEMLKKDYIEKHREIIWTLLVEYCYLIYDYRTVTAKFDFKVVKHPPLLCSIERK</sequence>
<gene>
    <name evidence="1" type="ORF">LY90DRAFT_708636</name>
</gene>
<dbReference type="EMBL" id="MCOG01000358">
    <property type="protein sequence ID" value="ORY13651.1"/>
    <property type="molecule type" value="Genomic_DNA"/>
</dbReference>
<organism evidence="1 2">
    <name type="scientific">Neocallimastix californiae</name>
    <dbReference type="NCBI Taxonomy" id="1754190"/>
    <lineage>
        <taxon>Eukaryota</taxon>
        <taxon>Fungi</taxon>
        <taxon>Fungi incertae sedis</taxon>
        <taxon>Chytridiomycota</taxon>
        <taxon>Chytridiomycota incertae sedis</taxon>
        <taxon>Neocallimastigomycetes</taxon>
        <taxon>Neocallimastigales</taxon>
        <taxon>Neocallimastigaceae</taxon>
        <taxon>Neocallimastix</taxon>
    </lineage>
</organism>
<proteinExistence type="predicted"/>
<keyword evidence="2" id="KW-1185">Reference proteome</keyword>
<protein>
    <submittedName>
        <fullName evidence="1">Uncharacterized protein</fullName>
    </submittedName>
</protein>
<evidence type="ECO:0000313" key="1">
    <source>
        <dbReference type="EMBL" id="ORY13651.1"/>
    </source>
</evidence>
<name>A0A1Y1ZTU3_9FUNG</name>
<reference evidence="1 2" key="1">
    <citation type="submission" date="2016-08" db="EMBL/GenBank/DDBJ databases">
        <title>A Parts List for Fungal Cellulosomes Revealed by Comparative Genomics.</title>
        <authorList>
            <consortium name="DOE Joint Genome Institute"/>
            <person name="Haitjema C.H."/>
            <person name="Gilmore S.P."/>
            <person name="Henske J.K."/>
            <person name="Solomon K.V."/>
            <person name="De Groot R."/>
            <person name="Kuo A."/>
            <person name="Mondo S.J."/>
            <person name="Salamov A.A."/>
            <person name="Labutti K."/>
            <person name="Zhao Z."/>
            <person name="Chiniquy J."/>
            <person name="Barry K."/>
            <person name="Brewer H.M."/>
            <person name="Purvine S.O."/>
            <person name="Wright A.T."/>
            <person name="Boxma B."/>
            <person name="Van Alen T."/>
            <person name="Hackstein J.H."/>
            <person name="Baker S.E."/>
            <person name="Grigoriev I.V."/>
            <person name="O'Malley M.A."/>
        </authorList>
    </citation>
    <scope>NUCLEOTIDE SEQUENCE [LARGE SCALE GENOMIC DNA]</scope>
    <source>
        <strain evidence="1 2">G1</strain>
    </source>
</reference>
<dbReference type="AlphaFoldDB" id="A0A1Y1ZTU3"/>
<dbReference type="Proteomes" id="UP000193920">
    <property type="component" value="Unassembled WGS sequence"/>
</dbReference>
<comment type="caution">
    <text evidence="1">The sequence shown here is derived from an EMBL/GenBank/DDBJ whole genome shotgun (WGS) entry which is preliminary data.</text>
</comment>
<evidence type="ECO:0000313" key="2">
    <source>
        <dbReference type="Proteomes" id="UP000193920"/>
    </source>
</evidence>
<accession>A0A1Y1ZTU3</accession>